<evidence type="ECO:0000313" key="1">
    <source>
        <dbReference type="EMBL" id="CAA9301018.1"/>
    </source>
</evidence>
<protein>
    <submittedName>
        <fullName evidence="1">Uncharacterized protein</fullName>
    </submittedName>
</protein>
<organism evidence="1">
    <name type="scientific">uncultured Coleofasciculus sp</name>
    <dbReference type="NCBI Taxonomy" id="1267456"/>
    <lineage>
        <taxon>Bacteria</taxon>
        <taxon>Bacillati</taxon>
        <taxon>Cyanobacteriota</taxon>
        <taxon>Cyanophyceae</taxon>
        <taxon>Coleofasciculales</taxon>
        <taxon>Coleofasciculaceae</taxon>
        <taxon>Coleofasciculus</taxon>
        <taxon>environmental samples</taxon>
    </lineage>
</organism>
<accession>A0A6J4KCC6</accession>
<dbReference type="AlphaFoldDB" id="A0A6J4KCC6"/>
<dbReference type="EMBL" id="CADCTM010000887">
    <property type="protein sequence ID" value="CAA9301018.1"/>
    <property type="molecule type" value="Genomic_DNA"/>
</dbReference>
<gene>
    <name evidence="1" type="ORF">AVDCRST_MAG92-5146</name>
</gene>
<reference evidence="1" key="1">
    <citation type="submission" date="2020-02" db="EMBL/GenBank/DDBJ databases">
        <authorList>
            <person name="Meier V. D."/>
        </authorList>
    </citation>
    <scope>NUCLEOTIDE SEQUENCE</scope>
    <source>
        <strain evidence="1">AVDCRST_MAG92</strain>
    </source>
</reference>
<sequence length="36" mass="4228">MFKGWMEVPERFLDFNTKIRTEKKKAGEVNPLDSAN</sequence>
<proteinExistence type="predicted"/>
<name>A0A6J4KCC6_9CYAN</name>